<comment type="subcellular location">
    <subcellularLocation>
        <location evidence="1">Cell membrane</location>
        <topology evidence="1">Multi-pass membrane protein</topology>
    </subcellularLocation>
</comment>
<dbReference type="InterPro" id="IPR003838">
    <property type="entry name" value="ABC3_permease_C"/>
</dbReference>
<evidence type="ECO:0000256" key="6">
    <source>
        <dbReference type="SAM" id="Phobius"/>
    </source>
</evidence>
<keyword evidence="4 6" id="KW-1133">Transmembrane helix</keyword>
<evidence type="ECO:0000259" key="8">
    <source>
        <dbReference type="Pfam" id="PF12704"/>
    </source>
</evidence>
<dbReference type="EMBL" id="DSDO01000340">
    <property type="protein sequence ID" value="HDR47020.1"/>
    <property type="molecule type" value="Genomic_DNA"/>
</dbReference>
<reference evidence="9" key="1">
    <citation type="journal article" date="2020" name="mSystems">
        <title>Genome- and Community-Level Interaction Insights into Carbon Utilization and Element Cycling Functions of Hydrothermarchaeota in Hydrothermal Sediment.</title>
        <authorList>
            <person name="Zhou Z."/>
            <person name="Liu Y."/>
            <person name="Xu W."/>
            <person name="Pan J."/>
            <person name="Luo Z.H."/>
            <person name="Li M."/>
        </authorList>
    </citation>
    <scope>NUCLEOTIDE SEQUENCE [LARGE SCALE GENOMIC DNA]</scope>
    <source>
        <strain evidence="9">SpSt-1220</strain>
    </source>
</reference>
<dbReference type="Pfam" id="PF12704">
    <property type="entry name" value="MacB_PCD"/>
    <property type="match status" value="1"/>
</dbReference>
<feature type="domain" description="MacB-like periplasmic core" evidence="8">
    <location>
        <begin position="32"/>
        <end position="236"/>
    </location>
</feature>
<dbReference type="PANTHER" id="PTHR30572">
    <property type="entry name" value="MEMBRANE COMPONENT OF TRANSPORTER-RELATED"/>
    <property type="match status" value="1"/>
</dbReference>
<sequence>MNNHLLKGFVHDFTDALLGLRRRPGRFLLSGTGIGIGVSALLAMLSIGEGAHQAVMNQIATLGINTIRIESVSRPDNPDTRDRANRLTIADMNLVRDAIGSKGHVGGYLKSPAATVQSATSTKVPVLAVTPDWIAAENLRAARGRLLTVSDLDQQRRVCVVGSDLSHALNIGIGTLVKIDNSLCEIIGIFKAKERLMTNGTSLSPLDFRQLVLMPLTLQTHMGSQHSTLDGLTVALFDSSEQSILNSAETIDNLLRQPHLENQGYRLVTPIGLLIESKKTQHTFSLVMGVIAGLSLLVGGIGVMNVMLANITEQTREIGLRMALGAHRARIIGLYLWQSVQLTLVSGLWGIGGGIAIAFWVQFYAGWPIAFSTFALLAGPLFAIVTGIIFGLQPAFHAAAISPAAALREN</sequence>
<evidence type="ECO:0000256" key="5">
    <source>
        <dbReference type="ARBA" id="ARBA00023136"/>
    </source>
</evidence>
<evidence type="ECO:0000256" key="2">
    <source>
        <dbReference type="ARBA" id="ARBA00022475"/>
    </source>
</evidence>
<name>A0A831LU02_9BACT</name>
<feature type="transmembrane region" description="Helical" evidence="6">
    <location>
        <begin position="286"/>
        <end position="311"/>
    </location>
</feature>
<dbReference type="InterPro" id="IPR050250">
    <property type="entry name" value="Macrolide_Exporter_MacB"/>
</dbReference>
<evidence type="ECO:0000256" key="3">
    <source>
        <dbReference type="ARBA" id="ARBA00022692"/>
    </source>
</evidence>
<gene>
    <name evidence="9" type="ORF">ENN94_04895</name>
</gene>
<evidence type="ECO:0000256" key="4">
    <source>
        <dbReference type="ARBA" id="ARBA00022989"/>
    </source>
</evidence>
<evidence type="ECO:0000313" key="9">
    <source>
        <dbReference type="EMBL" id="HDR47020.1"/>
    </source>
</evidence>
<protein>
    <submittedName>
        <fullName evidence="9">FtsX-like permease family protein</fullName>
    </submittedName>
</protein>
<dbReference type="PANTHER" id="PTHR30572:SF15">
    <property type="entry name" value="ABC TRANSPORTER PERMEASE"/>
    <property type="match status" value="1"/>
</dbReference>
<feature type="transmembrane region" description="Helical" evidence="6">
    <location>
        <begin position="367"/>
        <end position="392"/>
    </location>
</feature>
<keyword evidence="2" id="KW-1003">Cell membrane</keyword>
<feature type="transmembrane region" description="Helical" evidence="6">
    <location>
        <begin position="332"/>
        <end position="361"/>
    </location>
</feature>
<keyword evidence="3 6" id="KW-0812">Transmembrane</keyword>
<dbReference type="GO" id="GO:0005886">
    <property type="term" value="C:plasma membrane"/>
    <property type="evidence" value="ECO:0007669"/>
    <property type="project" value="UniProtKB-SubCell"/>
</dbReference>
<dbReference type="AlphaFoldDB" id="A0A831LU02"/>
<dbReference type="Proteomes" id="UP000886162">
    <property type="component" value="Unassembled WGS sequence"/>
</dbReference>
<keyword evidence="5 6" id="KW-0472">Membrane</keyword>
<evidence type="ECO:0000259" key="7">
    <source>
        <dbReference type="Pfam" id="PF02687"/>
    </source>
</evidence>
<feature type="transmembrane region" description="Helical" evidence="6">
    <location>
        <begin position="27"/>
        <end position="48"/>
    </location>
</feature>
<dbReference type="GO" id="GO:0022857">
    <property type="term" value="F:transmembrane transporter activity"/>
    <property type="evidence" value="ECO:0007669"/>
    <property type="project" value="TreeGrafter"/>
</dbReference>
<comment type="caution">
    <text evidence="9">The sequence shown here is derived from an EMBL/GenBank/DDBJ whole genome shotgun (WGS) entry which is preliminary data.</text>
</comment>
<evidence type="ECO:0000256" key="1">
    <source>
        <dbReference type="ARBA" id="ARBA00004651"/>
    </source>
</evidence>
<organism evidence="9">
    <name type="scientific">Geoalkalibacter subterraneus</name>
    <dbReference type="NCBI Taxonomy" id="483547"/>
    <lineage>
        <taxon>Bacteria</taxon>
        <taxon>Pseudomonadati</taxon>
        <taxon>Thermodesulfobacteriota</taxon>
        <taxon>Desulfuromonadia</taxon>
        <taxon>Desulfuromonadales</taxon>
        <taxon>Geoalkalibacteraceae</taxon>
        <taxon>Geoalkalibacter</taxon>
    </lineage>
</organism>
<dbReference type="Pfam" id="PF02687">
    <property type="entry name" value="FtsX"/>
    <property type="match status" value="1"/>
</dbReference>
<dbReference type="InterPro" id="IPR025857">
    <property type="entry name" value="MacB_PCD"/>
</dbReference>
<proteinExistence type="predicted"/>
<feature type="domain" description="ABC3 transporter permease C-terminal" evidence="7">
    <location>
        <begin position="290"/>
        <end position="403"/>
    </location>
</feature>
<accession>A0A831LU02</accession>